<reference evidence="1 2" key="1">
    <citation type="submission" date="2023-11" db="EMBL/GenBank/DDBJ databases">
        <authorList>
            <person name="Hedman E."/>
            <person name="Englund M."/>
            <person name="Stromberg M."/>
            <person name="Nyberg Akerstrom W."/>
            <person name="Nylinder S."/>
            <person name="Jareborg N."/>
            <person name="Kallberg Y."/>
            <person name="Kronander E."/>
        </authorList>
    </citation>
    <scope>NUCLEOTIDE SEQUENCE [LARGE SCALE GENOMIC DNA]</scope>
</reference>
<dbReference type="InterPro" id="IPR043502">
    <property type="entry name" value="DNA/RNA_pol_sf"/>
</dbReference>
<evidence type="ECO:0000313" key="1">
    <source>
        <dbReference type="EMBL" id="CAK1580099.1"/>
    </source>
</evidence>
<dbReference type="AlphaFoldDB" id="A0AAV1KCN8"/>
<dbReference type="EMBL" id="CAVLGL010000013">
    <property type="protein sequence ID" value="CAK1580099.1"/>
    <property type="molecule type" value="Genomic_DNA"/>
</dbReference>
<comment type="caution">
    <text evidence="1">The sequence shown here is derived from an EMBL/GenBank/DDBJ whole genome shotgun (WGS) entry which is preliminary data.</text>
</comment>
<dbReference type="PANTHER" id="PTHR47510:SF3">
    <property type="entry name" value="ENDO_EXONUCLEASE_PHOSPHATASE DOMAIN-CONTAINING PROTEIN"/>
    <property type="match status" value="1"/>
</dbReference>
<evidence type="ECO:0000313" key="2">
    <source>
        <dbReference type="Proteomes" id="UP001314205"/>
    </source>
</evidence>
<sequence>MNCENKPAKTWALINKLSYNKIKETKAPAEFQTETATLTDPLEICEHFNQYFSTIGESLTSEIPSFFHHNNIFATDKHTVLSEDQMLSQLIPTTTEEVLRIINNISLNTASGIDGINTKSVKCFKNLISPELTKCINECLQSGIFPCSLKIAKVTPIFKSGNRSNPGNYRPISVLPVISKVFEKILYNHLQTFLESNNFLYNKQYGFRRKSNTLSATIDLNTKIKLNIDQKYIA</sequence>
<dbReference type="PANTHER" id="PTHR47510">
    <property type="entry name" value="REVERSE TRANSCRIPTASE DOMAIN-CONTAINING PROTEIN"/>
    <property type="match status" value="1"/>
</dbReference>
<protein>
    <recommendedName>
        <fullName evidence="3">Reverse transcriptase domain-containing protein</fullName>
    </recommendedName>
</protein>
<dbReference type="Proteomes" id="UP001314205">
    <property type="component" value="Unassembled WGS sequence"/>
</dbReference>
<organism evidence="1 2">
    <name type="scientific">Parnassius mnemosyne</name>
    <name type="common">clouded apollo</name>
    <dbReference type="NCBI Taxonomy" id="213953"/>
    <lineage>
        <taxon>Eukaryota</taxon>
        <taxon>Metazoa</taxon>
        <taxon>Ecdysozoa</taxon>
        <taxon>Arthropoda</taxon>
        <taxon>Hexapoda</taxon>
        <taxon>Insecta</taxon>
        <taxon>Pterygota</taxon>
        <taxon>Neoptera</taxon>
        <taxon>Endopterygota</taxon>
        <taxon>Lepidoptera</taxon>
        <taxon>Glossata</taxon>
        <taxon>Ditrysia</taxon>
        <taxon>Papilionoidea</taxon>
        <taxon>Papilionidae</taxon>
        <taxon>Parnassiinae</taxon>
        <taxon>Parnassini</taxon>
        <taxon>Parnassius</taxon>
        <taxon>Driopa</taxon>
    </lineage>
</organism>
<evidence type="ECO:0008006" key="3">
    <source>
        <dbReference type="Google" id="ProtNLM"/>
    </source>
</evidence>
<proteinExistence type="predicted"/>
<keyword evidence="2" id="KW-1185">Reference proteome</keyword>
<dbReference type="SUPFAM" id="SSF56672">
    <property type="entry name" value="DNA/RNA polymerases"/>
    <property type="match status" value="1"/>
</dbReference>
<gene>
    <name evidence="1" type="ORF">PARMNEM_LOCUS1950</name>
</gene>
<dbReference type="GO" id="GO:0071897">
    <property type="term" value="P:DNA biosynthetic process"/>
    <property type="evidence" value="ECO:0007669"/>
    <property type="project" value="UniProtKB-ARBA"/>
</dbReference>
<accession>A0AAV1KCN8</accession>
<name>A0AAV1KCN8_9NEOP</name>